<dbReference type="KEGG" id="sbae:DSM104329_02544"/>
<reference evidence="1" key="1">
    <citation type="journal article" date="2022" name="Int. J. Syst. Evol. Microbiol.">
        <title>Pseudomonas aegrilactucae sp. nov. and Pseudomonas morbosilactucae sp. nov., pathogens causing bacterial rot of lettuce in Japan.</title>
        <authorList>
            <person name="Sawada H."/>
            <person name="Fujikawa T."/>
            <person name="Satou M."/>
        </authorList>
    </citation>
    <scope>NUCLEOTIDE SEQUENCE</scope>
    <source>
        <strain evidence="1">0166_1</strain>
    </source>
</reference>
<dbReference type="Gene3D" id="3.20.20.210">
    <property type="match status" value="1"/>
</dbReference>
<dbReference type="EMBL" id="CP087164">
    <property type="protein sequence ID" value="UGS36144.1"/>
    <property type="molecule type" value="Genomic_DNA"/>
</dbReference>
<dbReference type="RefSeq" id="WP_259315821.1">
    <property type="nucleotide sequence ID" value="NZ_CP087164.1"/>
</dbReference>
<accession>A0A9E6XX56</accession>
<sequence>MAPRVSSELLLVGSLPAASTEEALRVGGELYGDLVFALPDGETGPRALWAAYDHMTMLEPNEGIEVVEPGAVPPRHVEQITVLGVRDGIGVGELTFDRWPRLDDAIASYEVFRRLRDEGAIPAHVRFQVGLPFNTSVMASFKRDWEHDFAVVSAAYEEMFSREIRRLTDAIPPEDLVIQWDVCWEVLNIEGVISWMEGDAWKRFAGGVTRLTRMIPEQVLVGYHLCYGTFPAWPMYEARDMSLLVKMANYAVQESGRPVDFLHLAGPRDLRSEDSRFFAPLADLDTPDTRLYLGIVLPVDGVDGLRRRHATASQYLDDFGVAMYCGFGRQPGQDGMETMREHRRVVAEVLAAPSN</sequence>
<dbReference type="Proteomes" id="UP001162834">
    <property type="component" value="Chromosome"/>
</dbReference>
<dbReference type="SUPFAM" id="SSF51726">
    <property type="entry name" value="UROD/MetE-like"/>
    <property type="match status" value="1"/>
</dbReference>
<dbReference type="AlphaFoldDB" id="A0A9E6XX56"/>
<protein>
    <recommendedName>
        <fullName evidence="3">Methionine synthase</fullName>
    </recommendedName>
</protein>
<evidence type="ECO:0000313" key="2">
    <source>
        <dbReference type="Proteomes" id="UP001162834"/>
    </source>
</evidence>
<proteinExistence type="predicted"/>
<dbReference type="InterPro" id="IPR038071">
    <property type="entry name" value="UROD/MetE-like_sf"/>
</dbReference>
<gene>
    <name evidence="1" type="ORF">DSM104329_02544</name>
</gene>
<organism evidence="1 2">
    <name type="scientific">Capillimicrobium parvum</name>
    <dbReference type="NCBI Taxonomy" id="2884022"/>
    <lineage>
        <taxon>Bacteria</taxon>
        <taxon>Bacillati</taxon>
        <taxon>Actinomycetota</taxon>
        <taxon>Thermoleophilia</taxon>
        <taxon>Solirubrobacterales</taxon>
        <taxon>Capillimicrobiaceae</taxon>
        <taxon>Capillimicrobium</taxon>
    </lineage>
</organism>
<evidence type="ECO:0008006" key="3">
    <source>
        <dbReference type="Google" id="ProtNLM"/>
    </source>
</evidence>
<keyword evidence="2" id="KW-1185">Reference proteome</keyword>
<evidence type="ECO:0000313" key="1">
    <source>
        <dbReference type="EMBL" id="UGS36144.1"/>
    </source>
</evidence>
<name>A0A9E6XX56_9ACTN</name>